<reference evidence="4" key="1">
    <citation type="submission" date="2016-10" db="EMBL/GenBank/DDBJ databases">
        <authorList>
            <person name="Varghese N."/>
            <person name="Submissions S."/>
        </authorList>
    </citation>
    <scope>NUCLEOTIDE SEQUENCE [LARGE SCALE GENOMIC DNA]</scope>
    <source>
        <strain evidence="4">CGMCC 1.10657</strain>
    </source>
</reference>
<dbReference type="PANTHER" id="PTHR43428:SF1">
    <property type="entry name" value="ARSENATE REDUCTASE"/>
    <property type="match status" value="1"/>
</dbReference>
<keyword evidence="1" id="KW-0059">Arsenical resistance</keyword>
<proteinExistence type="predicted"/>
<dbReference type="SUPFAM" id="SSF52788">
    <property type="entry name" value="Phosphotyrosine protein phosphatases I"/>
    <property type="match status" value="1"/>
</dbReference>
<organism evidence="3 4">
    <name type="scientific">Microbulbifer marinus</name>
    <dbReference type="NCBI Taxonomy" id="658218"/>
    <lineage>
        <taxon>Bacteria</taxon>
        <taxon>Pseudomonadati</taxon>
        <taxon>Pseudomonadota</taxon>
        <taxon>Gammaproteobacteria</taxon>
        <taxon>Cellvibrionales</taxon>
        <taxon>Microbulbiferaceae</taxon>
        <taxon>Microbulbifer</taxon>
    </lineage>
</organism>
<dbReference type="PANTHER" id="PTHR43428">
    <property type="entry name" value="ARSENATE REDUCTASE"/>
    <property type="match status" value="1"/>
</dbReference>
<dbReference type="CDD" id="cd16345">
    <property type="entry name" value="LMWP_ArsC"/>
    <property type="match status" value="1"/>
</dbReference>
<dbReference type="SMART" id="SM00226">
    <property type="entry name" value="LMWPc"/>
    <property type="match status" value="1"/>
</dbReference>
<dbReference type="EMBL" id="FNQO01000001">
    <property type="protein sequence ID" value="SDZ81657.1"/>
    <property type="molecule type" value="Genomic_DNA"/>
</dbReference>
<protein>
    <submittedName>
        <fullName evidence="3">Protein-tyrosine-phosphatase</fullName>
    </submittedName>
</protein>
<dbReference type="InterPro" id="IPR036196">
    <property type="entry name" value="Ptyr_pPase_sf"/>
</dbReference>
<evidence type="ECO:0000259" key="2">
    <source>
        <dbReference type="SMART" id="SM00226"/>
    </source>
</evidence>
<keyword evidence="4" id="KW-1185">Reference proteome</keyword>
<dbReference type="RefSeq" id="WP_170833096.1">
    <property type="nucleotide sequence ID" value="NZ_FNQO01000001.1"/>
</dbReference>
<dbReference type="InterPro" id="IPR023485">
    <property type="entry name" value="Ptyr_pPase"/>
</dbReference>
<evidence type="ECO:0000313" key="3">
    <source>
        <dbReference type="EMBL" id="SDZ81657.1"/>
    </source>
</evidence>
<feature type="domain" description="Phosphotyrosine protein phosphatase I" evidence="2">
    <location>
        <begin position="4"/>
        <end position="140"/>
    </location>
</feature>
<evidence type="ECO:0000313" key="4">
    <source>
        <dbReference type="Proteomes" id="UP000198658"/>
    </source>
</evidence>
<name>A0A1H3W3I4_9GAMM</name>
<gene>
    <name evidence="3" type="ORF">SAMN05216562_0524</name>
</gene>
<sequence length="171" mass="18240">MPRWNILVLCTGNSARSILAEALFNHCSAGWFKCNSAGSQPTGQVNPFALREIAAQGIEPVGYRSKSWQEFTGKSAPRLDVLLTVCDSAAAEVCPAFAGDYEHVHWGLPDPAAAGDDEKPAAFANCFATLKQRLDALLRLPLAEFTRGDLALAMRKLAGADVPAPVLDGVD</sequence>
<accession>A0A1H3W3I4</accession>
<dbReference type="STRING" id="658218.SAMN05216562_0524"/>
<dbReference type="Proteomes" id="UP000198658">
    <property type="component" value="Unassembled WGS sequence"/>
</dbReference>
<dbReference type="Gene3D" id="3.40.50.2300">
    <property type="match status" value="1"/>
</dbReference>
<dbReference type="AlphaFoldDB" id="A0A1H3W3I4"/>
<dbReference type="GO" id="GO:0046685">
    <property type="term" value="P:response to arsenic-containing substance"/>
    <property type="evidence" value="ECO:0007669"/>
    <property type="project" value="UniProtKB-KW"/>
</dbReference>
<dbReference type="Pfam" id="PF01451">
    <property type="entry name" value="LMWPc"/>
    <property type="match status" value="1"/>
</dbReference>
<evidence type="ECO:0000256" key="1">
    <source>
        <dbReference type="ARBA" id="ARBA00022849"/>
    </source>
</evidence>